<keyword evidence="4 5" id="KW-0472">Membrane</keyword>
<feature type="transmembrane region" description="Helical" evidence="5">
    <location>
        <begin position="28"/>
        <end position="54"/>
    </location>
</feature>
<proteinExistence type="predicted"/>
<keyword evidence="2 5" id="KW-0812">Transmembrane</keyword>
<dbReference type="InterPro" id="IPR008217">
    <property type="entry name" value="Ccc1_fam"/>
</dbReference>
<organism evidence="6 7">
    <name type="scientific">Candidatus Undinarchaeum marinum</name>
    <dbReference type="NCBI Taxonomy" id="2756141"/>
    <lineage>
        <taxon>Archaea</taxon>
        <taxon>Candidatus Undinarchaeota</taxon>
        <taxon>Candidatus Undinarchaeia</taxon>
        <taxon>Candidatus Undinarchaeales</taxon>
        <taxon>Candidatus Undinarchaeaceae</taxon>
        <taxon>Candidatus Undinarchaeum</taxon>
    </lineage>
</organism>
<dbReference type="PANTHER" id="PTHR31851">
    <property type="entry name" value="FE(2+)/MN(2+) TRANSPORTER PCL1"/>
    <property type="match status" value="1"/>
</dbReference>
<dbReference type="AlphaFoldDB" id="A0A832UYL9"/>
<gene>
    <name evidence="6" type="ORF">H1011_02515</name>
</gene>
<evidence type="ECO:0000256" key="5">
    <source>
        <dbReference type="SAM" id="Phobius"/>
    </source>
</evidence>
<reference evidence="6 7" key="1">
    <citation type="journal article" name="Nat. Commun.">
        <title>Undinarchaeota illuminate DPANN phylogeny and the impact of gene transfer on archaeal evolution.</title>
        <authorList>
            <person name="Dombrowski N."/>
            <person name="Williams T.A."/>
            <person name="Sun J."/>
            <person name="Woodcroft B.J."/>
            <person name="Lee J.H."/>
            <person name="Minh B.Q."/>
            <person name="Rinke C."/>
            <person name="Spang A."/>
        </authorList>
    </citation>
    <scope>NUCLEOTIDE SEQUENCE [LARGE SCALE GENOMIC DNA]</scope>
    <source>
        <strain evidence="6">MAG_bin17</strain>
    </source>
</reference>
<dbReference type="EMBL" id="DVAD01000014">
    <property type="protein sequence ID" value="HIJ99673.1"/>
    <property type="molecule type" value="Genomic_DNA"/>
</dbReference>
<dbReference type="GO" id="GO:0005384">
    <property type="term" value="F:manganese ion transmembrane transporter activity"/>
    <property type="evidence" value="ECO:0007669"/>
    <property type="project" value="InterPro"/>
</dbReference>
<evidence type="ECO:0000256" key="2">
    <source>
        <dbReference type="ARBA" id="ARBA00022692"/>
    </source>
</evidence>
<evidence type="ECO:0000313" key="7">
    <source>
        <dbReference type="Proteomes" id="UP000604391"/>
    </source>
</evidence>
<feature type="transmembrane region" description="Helical" evidence="5">
    <location>
        <begin position="204"/>
        <end position="226"/>
    </location>
</feature>
<dbReference type="Pfam" id="PF01988">
    <property type="entry name" value="VIT1"/>
    <property type="match status" value="1"/>
</dbReference>
<comment type="subcellular location">
    <subcellularLocation>
        <location evidence="1">Endomembrane system</location>
        <topology evidence="1">Multi-pass membrane protein</topology>
    </subcellularLocation>
</comment>
<evidence type="ECO:0000256" key="4">
    <source>
        <dbReference type="ARBA" id="ARBA00023136"/>
    </source>
</evidence>
<keyword evidence="3 5" id="KW-1133">Transmembrane helix</keyword>
<evidence type="ECO:0000256" key="1">
    <source>
        <dbReference type="ARBA" id="ARBA00004127"/>
    </source>
</evidence>
<sequence length="228" mass="24966">MEEEHFIDEKKYLSDAVLGLNDGLISNLALVAGVAGAIAHSNIVLIAGIAEVLAGSISMMSSNYLSTKSDSELYDKELEREKQEIRDMPDVERQEIRDIYAKKGFKGKDLERVVEVITSDEEVWLRVMMEEELGFGKVSNKNPMKAAGYTGLAFVFGAIIPVIPFMIFSLSAQALPYAVAFTAAVLFAGGAAKSKFTLKKWYIGGFEMVAIGIFATALTYNLGLLFQI</sequence>
<feature type="transmembrane region" description="Helical" evidence="5">
    <location>
        <begin position="174"/>
        <end position="192"/>
    </location>
</feature>
<evidence type="ECO:0000256" key="3">
    <source>
        <dbReference type="ARBA" id="ARBA00022989"/>
    </source>
</evidence>
<evidence type="ECO:0000313" key="6">
    <source>
        <dbReference type="EMBL" id="HIJ99673.1"/>
    </source>
</evidence>
<dbReference type="GO" id="GO:0030026">
    <property type="term" value="P:intracellular manganese ion homeostasis"/>
    <property type="evidence" value="ECO:0007669"/>
    <property type="project" value="InterPro"/>
</dbReference>
<dbReference type="GO" id="GO:0012505">
    <property type="term" value="C:endomembrane system"/>
    <property type="evidence" value="ECO:0007669"/>
    <property type="project" value="UniProtKB-SubCell"/>
</dbReference>
<feature type="transmembrane region" description="Helical" evidence="5">
    <location>
        <begin position="146"/>
        <end position="168"/>
    </location>
</feature>
<accession>A0A832UYL9</accession>
<protein>
    <submittedName>
        <fullName evidence="6">VIT1/CCC1 transporter family protein</fullName>
    </submittedName>
</protein>
<name>A0A832UYL9_9ARCH</name>
<comment type="caution">
    <text evidence="6">The sequence shown here is derived from an EMBL/GenBank/DDBJ whole genome shotgun (WGS) entry which is preliminary data.</text>
</comment>
<dbReference type="Proteomes" id="UP000604391">
    <property type="component" value="Unassembled WGS sequence"/>
</dbReference>
<keyword evidence="7" id="KW-1185">Reference proteome</keyword>